<dbReference type="Pfam" id="PF25837">
    <property type="entry name" value="Apionate_lact_N"/>
    <property type="match status" value="1"/>
</dbReference>
<protein>
    <submittedName>
        <fullName evidence="3">Uncharacterized protein</fullName>
    </submittedName>
</protein>
<proteinExistence type="predicted"/>
<gene>
    <name evidence="3" type="ORF">HNP73_001784</name>
</gene>
<name>A0A840SNF2_9RHOB</name>
<dbReference type="InterPro" id="IPR058788">
    <property type="entry name" value="ApnL_N"/>
</dbReference>
<dbReference type="EMBL" id="JACHFM010000002">
    <property type="protein sequence ID" value="MBB5221848.1"/>
    <property type="molecule type" value="Genomic_DNA"/>
</dbReference>
<evidence type="ECO:0000313" key="3">
    <source>
        <dbReference type="EMBL" id="MBB5221848.1"/>
    </source>
</evidence>
<organism evidence="3 4">
    <name type="scientific">Amaricoccus macauensis</name>
    <dbReference type="NCBI Taxonomy" id="57001"/>
    <lineage>
        <taxon>Bacteria</taxon>
        <taxon>Pseudomonadati</taxon>
        <taxon>Pseudomonadota</taxon>
        <taxon>Alphaproteobacteria</taxon>
        <taxon>Rhodobacterales</taxon>
        <taxon>Paracoccaceae</taxon>
        <taxon>Amaricoccus</taxon>
    </lineage>
</organism>
<dbReference type="AlphaFoldDB" id="A0A840SNF2"/>
<reference evidence="3 4" key="1">
    <citation type="submission" date="2020-08" db="EMBL/GenBank/DDBJ databases">
        <title>Genomic Encyclopedia of Type Strains, Phase IV (KMG-IV): sequencing the most valuable type-strain genomes for metagenomic binning, comparative biology and taxonomic classification.</title>
        <authorList>
            <person name="Goeker M."/>
        </authorList>
    </citation>
    <scope>NUCLEOTIDE SEQUENCE [LARGE SCALE GENOMIC DNA]</scope>
    <source>
        <strain evidence="3 4">DSM 101730</strain>
    </source>
</reference>
<evidence type="ECO:0000259" key="1">
    <source>
        <dbReference type="Pfam" id="PF25837"/>
    </source>
</evidence>
<comment type="caution">
    <text evidence="3">The sequence shown here is derived from an EMBL/GenBank/DDBJ whole genome shotgun (WGS) entry which is preliminary data.</text>
</comment>
<sequence>MPPAAEPLPRDPAPAAIERLGRCTLDLSDGALRLSFDGVEVIRQIGCPIRDADWRTVPVIETTSERHRTGNTLRLDRRFQTVDGTIDGRLSVVASTAGLTAKLTAELTLTARRDVRVNRAGFVLLHPIAGVAGTALTVRHSDGSMETTRFPDLISPGQPVFDIAGLRHCVAGVDVTITMEGETFEMEDQRNWTDASFKTYCRPLARPRPYTLAAGDIVRQCLRIDVSGAADRPPASVSMATEARIPAILLAHDAALADHPGPVDLASLGVSGLLLRVDAAAPELSRPIDAPVTLEIVADHAGQITSLASRCAAEGLRPRRVIALPRSYLASHQPEGPWPTPTPADFISAARAAFPGAGIGGGALTNFTEFNRCPPDPAAIDFASFGTTAIVHAADDRAVRESLEALAAVFASAEALARDRPLHLGLVAIAMRSNPYGSAVAENPDHLRLPMASDDPRQRTRFAAAWTIGAVAEAARAGVASLAPAMTSGPIALGSSDAAWPIRDAVAALAALSGKRVRIEGAPGGLIVLTAPGRTIAANLGDAPASVAGHDLAPMDLAIFGDPA</sequence>
<dbReference type="InterPro" id="IPR058787">
    <property type="entry name" value="ApnL_M"/>
</dbReference>
<dbReference type="Pfam" id="PF25838">
    <property type="entry name" value="Apionate_lact_M"/>
    <property type="match status" value="1"/>
</dbReference>
<dbReference type="Proteomes" id="UP000549457">
    <property type="component" value="Unassembled WGS sequence"/>
</dbReference>
<dbReference type="RefSeq" id="WP_184148303.1">
    <property type="nucleotide sequence ID" value="NZ_JACHFM010000002.1"/>
</dbReference>
<feature type="domain" description="D-apionate lactonase TIM barrel" evidence="2">
    <location>
        <begin position="281"/>
        <end position="514"/>
    </location>
</feature>
<evidence type="ECO:0000259" key="2">
    <source>
        <dbReference type="Pfam" id="PF25838"/>
    </source>
</evidence>
<keyword evidence="4" id="KW-1185">Reference proteome</keyword>
<feature type="domain" description="D-apionate lactonase N-terminal" evidence="1">
    <location>
        <begin position="15"/>
        <end position="228"/>
    </location>
</feature>
<evidence type="ECO:0000313" key="4">
    <source>
        <dbReference type="Proteomes" id="UP000549457"/>
    </source>
</evidence>
<accession>A0A840SNF2</accession>